<reference evidence="1" key="1">
    <citation type="submission" date="2018-05" db="EMBL/GenBank/DDBJ databases">
        <authorList>
            <person name="Lanie J.A."/>
            <person name="Ng W.-L."/>
            <person name="Kazmierczak K.M."/>
            <person name="Andrzejewski T.M."/>
            <person name="Davidsen T.M."/>
            <person name="Wayne K.J."/>
            <person name="Tettelin H."/>
            <person name="Glass J.I."/>
            <person name="Rusch D."/>
            <person name="Podicherti R."/>
            <person name="Tsui H.-C.T."/>
            <person name="Winkler M.E."/>
        </authorList>
    </citation>
    <scope>NUCLEOTIDE SEQUENCE</scope>
</reference>
<dbReference type="AlphaFoldDB" id="A0A382Q025"/>
<protein>
    <submittedName>
        <fullName evidence="1">Uncharacterized protein</fullName>
    </submittedName>
</protein>
<gene>
    <name evidence="1" type="ORF">METZ01_LOCUS331139</name>
</gene>
<accession>A0A382Q025</accession>
<dbReference type="EMBL" id="UINC01110641">
    <property type="protein sequence ID" value="SVC78285.1"/>
    <property type="molecule type" value="Genomic_DNA"/>
</dbReference>
<evidence type="ECO:0000313" key="1">
    <source>
        <dbReference type="EMBL" id="SVC78285.1"/>
    </source>
</evidence>
<organism evidence="1">
    <name type="scientific">marine metagenome</name>
    <dbReference type="NCBI Taxonomy" id="408172"/>
    <lineage>
        <taxon>unclassified sequences</taxon>
        <taxon>metagenomes</taxon>
        <taxon>ecological metagenomes</taxon>
    </lineage>
</organism>
<proteinExistence type="predicted"/>
<name>A0A382Q025_9ZZZZ</name>
<sequence length="59" mass="6966">MKLQEIKNMTQSELLEYLDLYAVEAYPDESKRKLLAKAIDLFWSQKENNGYSFETVQGF</sequence>